<dbReference type="InterPro" id="IPR036271">
    <property type="entry name" value="Tet_transcr_reg_TetR-rel_C_sf"/>
</dbReference>
<dbReference type="GO" id="GO:0003700">
    <property type="term" value="F:DNA-binding transcription factor activity"/>
    <property type="evidence" value="ECO:0007669"/>
    <property type="project" value="TreeGrafter"/>
</dbReference>
<protein>
    <submittedName>
        <fullName evidence="7">Transcriptional regulator, TetR family</fullName>
    </submittedName>
</protein>
<name>A0A1T4TFM4_9HYPH</name>
<reference evidence="8" key="1">
    <citation type="submission" date="2017-02" db="EMBL/GenBank/DDBJ databases">
        <authorList>
            <person name="Varghese N."/>
            <person name="Submissions S."/>
        </authorList>
    </citation>
    <scope>NUCLEOTIDE SEQUENCE [LARGE SCALE GENOMIC DNA]</scope>
    <source>
        <strain evidence="8">ATCC 27094</strain>
    </source>
</reference>
<dbReference type="InterPro" id="IPR001647">
    <property type="entry name" value="HTH_TetR"/>
</dbReference>
<organism evidence="7 8">
    <name type="scientific">Enhydrobacter aerosaccus</name>
    <dbReference type="NCBI Taxonomy" id="225324"/>
    <lineage>
        <taxon>Bacteria</taxon>
        <taxon>Pseudomonadati</taxon>
        <taxon>Pseudomonadota</taxon>
        <taxon>Alphaproteobacteria</taxon>
        <taxon>Hyphomicrobiales</taxon>
        <taxon>Enhydrobacter</taxon>
    </lineage>
</organism>
<evidence type="ECO:0000256" key="2">
    <source>
        <dbReference type="ARBA" id="ARBA00023125"/>
    </source>
</evidence>
<keyword evidence="8" id="KW-1185">Reference proteome</keyword>
<dbReference type="Proteomes" id="UP000190092">
    <property type="component" value="Unassembled WGS sequence"/>
</dbReference>
<keyword evidence="2 4" id="KW-0238">DNA-binding</keyword>
<dbReference type="EMBL" id="FUWJ01000017">
    <property type="protein sequence ID" value="SKA39232.1"/>
    <property type="molecule type" value="Genomic_DNA"/>
</dbReference>
<sequence length="214" mass="23988">MSNEAAMTRTVRERSGRREQNKAENRAALLKAARSVFAEIGFGAAGVRDIVRRTDLASGTFYNYFKDKDEIFEAVVAEMSVEILRRHREGRAKARTAEEFLRNHISVYMKFVAEDPEILAFGRQNVTPIRMLMEKPNLRGMSRQLHDDITAAIAHGILPDVDIPYLVGALAGVVFEISVVMVARDPVNPAEAIDFATRLMMGGLDNLPRRRPDS</sequence>
<feature type="domain" description="HTH tetR-type" evidence="6">
    <location>
        <begin position="23"/>
        <end position="83"/>
    </location>
</feature>
<evidence type="ECO:0000256" key="3">
    <source>
        <dbReference type="ARBA" id="ARBA00023163"/>
    </source>
</evidence>
<dbReference type="PANTHER" id="PTHR30055:SF234">
    <property type="entry name" value="HTH-TYPE TRANSCRIPTIONAL REGULATOR BETI"/>
    <property type="match status" value="1"/>
</dbReference>
<dbReference type="PANTHER" id="PTHR30055">
    <property type="entry name" value="HTH-TYPE TRANSCRIPTIONAL REGULATOR RUTR"/>
    <property type="match status" value="1"/>
</dbReference>
<proteinExistence type="predicted"/>
<dbReference type="Gene3D" id="1.10.357.10">
    <property type="entry name" value="Tetracycline Repressor, domain 2"/>
    <property type="match status" value="1"/>
</dbReference>
<dbReference type="SUPFAM" id="SSF46689">
    <property type="entry name" value="Homeodomain-like"/>
    <property type="match status" value="1"/>
</dbReference>
<gene>
    <name evidence="7" type="ORF">SAMN02745126_06181</name>
</gene>
<dbReference type="OrthoDB" id="7185252at2"/>
<evidence type="ECO:0000256" key="5">
    <source>
        <dbReference type="SAM" id="MobiDB-lite"/>
    </source>
</evidence>
<dbReference type="PROSITE" id="PS50977">
    <property type="entry name" value="HTH_TETR_2"/>
    <property type="match status" value="1"/>
</dbReference>
<dbReference type="Pfam" id="PF00440">
    <property type="entry name" value="TetR_N"/>
    <property type="match status" value="1"/>
</dbReference>
<keyword evidence="3" id="KW-0804">Transcription</keyword>
<feature type="DNA-binding region" description="H-T-H motif" evidence="4">
    <location>
        <begin position="46"/>
        <end position="65"/>
    </location>
</feature>
<evidence type="ECO:0000256" key="4">
    <source>
        <dbReference type="PROSITE-ProRule" id="PRU00335"/>
    </source>
</evidence>
<dbReference type="PRINTS" id="PR00455">
    <property type="entry name" value="HTHTETR"/>
</dbReference>
<feature type="compositionally biased region" description="Basic and acidic residues" evidence="5">
    <location>
        <begin position="10"/>
        <end position="23"/>
    </location>
</feature>
<dbReference type="SUPFAM" id="SSF48498">
    <property type="entry name" value="Tetracyclin repressor-like, C-terminal domain"/>
    <property type="match status" value="1"/>
</dbReference>
<dbReference type="STRING" id="225324.SAMN02745126_06181"/>
<dbReference type="GO" id="GO:0000976">
    <property type="term" value="F:transcription cis-regulatory region binding"/>
    <property type="evidence" value="ECO:0007669"/>
    <property type="project" value="TreeGrafter"/>
</dbReference>
<keyword evidence="1" id="KW-0805">Transcription regulation</keyword>
<dbReference type="InterPro" id="IPR050109">
    <property type="entry name" value="HTH-type_TetR-like_transc_reg"/>
</dbReference>
<accession>A0A1T4TFM4</accession>
<evidence type="ECO:0000313" key="8">
    <source>
        <dbReference type="Proteomes" id="UP000190092"/>
    </source>
</evidence>
<evidence type="ECO:0000259" key="6">
    <source>
        <dbReference type="PROSITE" id="PS50977"/>
    </source>
</evidence>
<dbReference type="AlphaFoldDB" id="A0A1T4TFM4"/>
<dbReference type="InterPro" id="IPR009057">
    <property type="entry name" value="Homeodomain-like_sf"/>
</dbReference>
<evidence type="ECO:0000256" key="1">
    <source>
        <dbReference type="ARBA" id="ARBA00023015"/>
    </source>
</evidence>
<evidence type="ECO:0000313" key="7">
    <source>
        <dbReference type="EMBL" id="SKA39232.1"/>
    </source>
</evidence>
<feature type="region of interest" description="Disordered" evidence="5">
    <location>
        <begin position="1"/>
        <end position="23"/>
    </location>
</feature>